<dbReference type="Proteomes" id="UP000481643">
    <property type="component" value="Unassembled WGS sequence"/>
</dbReference>
<evidence type="ECO:0000256" key="1">
    <source>
        <dbReference type="ARBA" id="ARBA00009913"/>
    </source>
</evidence>
<evidence type="ECO:0000256" key="3">
    <source>
        <dbReference type="ARBA" id="ARBA00023100"/>
    </source>
</evidence>
<feature type="domain" description="Resolvase/invertase-type recombinase catalytic" evidence="8">
    <location>
        <begin position="1"/>
        <end position="134"/>
    </location>
</feature>
<dbReference type="SUPFAM" id="SSF53041">
    <property type="entry name" value="Resolvase-like"/>
    <property type="match status" value="1"/>
</dbReference>
<dbReference type="RefSeq" id="WP_151610539.1">
    <property type="nucleotide sequence ID" value="NZ_WBVX01000024.1"/>
</dbReference>
<dbReference type="Pfam" id="PF02796">
    <property type="entry name" value="HTH_7"/>
    <property type="match status" value="1"/>
</dbReference>
<evidence type="ECO:0000313" key="9">
    <source>
        <dbReference type="EMBL" id="KAB2681182.1"/>
    </source>
</evidence>
<evidence type="ECO:0000256" key="5">
    <source>
        <dbReference type="ARBA" id="ARBA00023172"/>
    </source>
</evidence>
<evidence type="ECO:0000256" key="7">
    <source>
        <dbReference type="PROSITE-ProRule" id="PRU10137"/>
    </source>
</evidence>
<dbReference type="GO" id="GO:0000150">
    <property type="term" value="F:DNA strand exchange activity"/>
    <property type="evidence" value="ECO:0007669"/>
    <property type="project" value="UniProtKB-KW"/>
</dbReference>
<feature type="active site" description="O-(5'-phospho-DNA)-serine intermediate" evidence="6 7">
    <location>
        <position position="9"/>
    </location>
</feature>
<protein>
    <submittedName>
        <fullName evidence="9">Recombinase family protein</fullName>
    </submittedName>
</protein>
<dbReference type="InterPro" id="IPR009057">
    <property type="entry name" value="Homeodomain-like_sf"/>
</dbReference>
<dbReference type="CDD" id="cd03768">
    <property type="entry name" value="SR_ResInv"/>
    <property type="match status" value="1"/>
</dbReference>
<proteinExistence type="inferred from homology"/>
<dbReference type="FunFam" id="3.40.50.1390:FF:000001">
    <property type="entry name" value="DNA recombinase"/>
    <property type="match status" value="1"/>
</dbReference>
<name>A0A6L3YFC9_9HYPH</name>
<comment type="caution">
    <text evidence="9">The sequence shown here is derived from an EMBL/GenBank/DDBJ whole genome shotgun (WGS) entry which is preliminary data.</text>
</comment>
<dbReference type="PROSITE" id="PS51736">
    <property type="entry name" value="RECOMBINASES_3"/>
    <property type="match status" value="1"/>
</dbReference>
<dbReference type="InterPro" id="IPR036162">
    <property type="entry name" value="Resolvase-like_N_sf"/>
</dbReference>
<evidence type="ECO:0000259" key="8">
    <source>
        <dbReference type="PROSITE" id="PS51736"/>
    </source>
</evidence>
<dbReference type="PROSITE" id="PS00398">
    <property type="entry name" value="RECOMBINASES_2"/>
    <property type="match status" value="1"/>
</dbReference>
<evidence type="ECO:0000313" key="10">
    <source>
        <dbReference type="Proteomes" id="UP000481643"/>
    </source>
</evidence>
<dbReference type="InterPro" id="IPR006120">
    <property type="entry name" value="Resolvase_HTH_dom"/>
</dbReference>
<dbReference type="AlphaFoldDB" id="A0A6L3YFC9"/>
<gene>
    <name evidence="9" type="ORF">F9L08_19990</name>
</gene>
<dbReference type="GO" id="GO:0015074">
    <property type="term" value="P:DNA integration"/>
    <property type="evidence" value="ECO:0007669"/>
    <property type="project" value="UniProtKB-KW"/>
</dbReference>
<evidence type="ECO:0000256" key="6">
    <source>
        <dbReference type="PIRSR" id="PIRSR606118-50"/>
    </source>
</evidence>
<comment type="similarity">
    <text evidence="1">Belongs to the site-specific recombinase resolvase family.</text>
</comment>
<dbReference type="PANTHER" id="PTHR30461">
    <property type="entry name" value="DNA-INVERTASE FROM LAMBDOID PROPHAGE"/>
    <property type="match status" value="1"/>
</dbReference>
<dbReference type="InterPro" id="IPR006119">
    <property type="entry name" value="Resolv_N"/>
</dbReference>
<dbReference type="PANTHER" id="PTHR30461:SF2">
    <property type="entry name" value="SERINE RECOMBINASE PINE-RELATED"/>
    <property type="match status" value="1"/>
</dbReference>
<dbReference type="InterPro" id="IPR050639">
    <property type="entry name" value="SSR_resolvase"/>
</dbReference>
<organism evidence="9 10">
    <name type="scientific">Brucella tritici</name>
    <dbReference type="NCBI Taxonomy" id="94626"/>
    <lineage>
        <taxon>Bacteria</taxon>
        <taxon>Pseudomonadati</taxon>
        <taxon>Pseudomonadota</taxon>
        <taxon>Alphaproteobacteria</taxon>
        <taxon>Hyphomicrobiales</taxon>
        <taxon>Brucellaceae</taxon>
        <taxon>Brucella/Ochrobactrum group</taxon>
        <taxon>Brucella</taxon>
    </lineage>
</organism>
<dbReference type="EMBL" id="WBVX01000024">
    <property type="protein sequence ID" value="KAB2681182.1"/>
    <property type="molecule type" value="Genomic_DNA"/>
</dbReference>
<keyword evidence="2" id="KW-0229">DNA integration</keyword>
<keyword evidence="4" id="KW-0238">DNA-binding</keyword>
<keyword evidence="3" id="KW-0230">DNA invertase</keyword>
<evidence type="ECO:0000256" key="2">
    <source>
        <dbReference type="ARBA" id="ARBA00022908"/>
    </source>
</evidence>
<dbReference type="Gene3D" id="3.40.50.1390">
    <property type="entry name" value="Resolvase, N-terminal catalytic domain"/>
    <property type="match status" value="1"/>
</dbReference>
<dbReference type="CDD" id="cd00569">
    <property type="entry name" value="HTH_Hin_like"/>
    <property type="match status" value="1"/>
</dbReference>
<reference evidence="9 10" key="1">
    <citation type="submission" date="2019-09" db="EMBL/GenBank/DDBJ databases">
        <title>Taxonomic organization of the family Brucellaceae based on a phylogenomic approach.</title>
        <authorList>
            <person name="Leclercq S."/>
            <person name="Cloeckaert A."/>
            <person name="Zygmunt M.S."/>
        </authorList>
    </citation>
    <scope>NUCLEOTIDE SEQUENCE [LARGE SCALE GENOMIC DNA]</scope>
    <source>
        <strain evidence="9 10">WS1830</strain>
    </source>
</reference>
<sequence>MLIGYARVSTIDQSSDLQVEALKAAGCECIFTETASGATKDRPELQKALAYLREGDQLVVWKLDRLARSLLQLVSTVENLRERKIEFRSLTDNIDTTSPGGRLQFHIFSAIAEFERDLIRERTKAGLHSARNKGRLGGRPRALDASALLQVKALMRQGNIPIKDIASRFGVSVATLYRYVPASNGLTRSD</sequence>
<dbReference type="PROSITE" id="PS00397">
    <property type="entry name" value="RECOMBINASES_1"/>
    <property type="match status" value="1"/>
</dbReference>
<dbReference type="SUPFAM" id="SSF46689">
    <property type="entry name" value="Homeodomain-like"/>
    <property type="match status" value="1"/>
</dbReference>
<dbReference type="GO" id="GO:0003677">
    <property type="term" value="F:DNA binding"/>
    <property type="evidence" value="ECO:0007669"/>
    <property type="project" value="UniProtKB-KW"/>
</dbReference>
<keyword evidence="5" id="KW-0233">DNA recombination</keyword>
<evidence type="ECO:0000256" key="4">
    <source>
        <dbReference type="ARBA" id="ARBA00023125"/>
    </source>
</evidence>
<dbReference type="InterPro" id="IPR006118">
    <property type="entry name" value="Recombinase_CS"/>
</dbReference>
<dbReference type="Gene3D" id="1.10.10.60">
    <property type="entry name" value="Homeodomain-like"/>
    <property type="match status" value="1"/>
</dbReference>
<dbReference type="Pfam" id="PF00239">
    <property type="entry name" value="Resolvase"/>
    <property type="match status" value="1"/>
</dbReference>
<accession>A0A6L3YFC9</accession>
<dbReference type="SMART" id="SM00857">
    <property type="entry name" value="Resolvase"/>
    <property type="match status" value="1"/>
</dbReference>